<feature type="region of interest" description="Disordered" evidence="1">
    <location>
        <begin position="35"/>
        <end position="108"/>
    </location>
</feature>
<reference evidence="2" key="1">
    <citation type="submission" date="2022-03" db="EMBL/GenBank/DDBJ databases">
        <authorList>
            <person name="Alioto T."/>
            <person name="Alioto T."/>
            <person name="Gomez Garrido J."/>
        </authorList>
    </citation>
    <scope>NUCLEOTIDE SEQUENCE</scope>
</reference>
<proteinExistence type="predicted"/>
<feature type="compositionally biased region" description="Basic residues" evidence="1">
    <location>
        <begin position="87"/>
        <end position="98"/>
    </location>
</feature>
<keyword evidence="3" id="KW-1185">Reference proteome</keyword>
<organism evidence="2 3">
    <name type="scientific">Pelobates cultripes</name>
    <name type="common">Western spadefoot toad</name>
    <dbReference type="NCBI Taxonomy" id="61616"/>
    <lineage>
        <taxon>Eukaryota</taxon>
        <taxon>Metazoa</taxon>
        <taxon>Chordata</taxon>
        <taxon>Craniata</taxon>
        <taxon>Vertebrata</taxon>
        <taxon>Euteleostomi</taxon>
        <taxon>Amphibia</taxon>
        <taxon>Batrachia</taxon>
        <taxon>Anura</taxon>
        <taxon>Pelobatoidea</taxon>
        <taxon>Pelobatidae</taxon>
        <taxon>Pelobates</taxon>
    </lineage>
</organism>
<evidence type="ECO:0000256" key="1">
    <source>
        <dbReference type="SAM" id="MobiDB-lite"/>
    </source>
</evidence>
<dbReference type="Proteomes" id="UP001295444">
    <property type="component" value="Chromosome 01"/>
</dbReference>
<gene>
    <name evidence="2" type="ORF">PECUL_23A007954</name>
</gene>
<sequence>MSDSPQQTQDFQSIINAAVAASMEKAISKILMHLPPKNPTQPIGVTAQDTEDIVGSEASIKGLPPLPKRHKNGLTGPKSKGKEPINRPRHVALPKHPPHTLSSGEEDDYIPTSLVVVDKWQAEDSELDRDDEWQDVPFSYSKFTDDNYAEGYLPHDKRNDFASEDEEIFLDTKGCLLFDPRTIRHPQ</sequence>
<dbReference type="EMBL" id="OW240912">
    <property type="protein sequence ID" value="CAH2219688.1"/>
    <property type="molecule type" value="Genomic_DNA"/>
</dbReference>
<accession>A0AAD1QYM6</accession>
<evidence type="ECO:0000313" key="3">
    <source>
        <dbReference type="Proteomes" id="UP001295444"/>
    </source>
</evidence>
<evidence type="ECO:0000313" key="2">
    <source>
        <dbReference type="EMBL" id="CAH2219688.1"/>
    </source>
</evidence>
<dbReference type="AlphaFoldDB" id="A0AAD1QYM6"/>
<protein>
    <submittedName>
        <fullName evidence="2">Uncharacterized protein</fullName>
    </submittedName>
</protein>
<name>A0AAD1QYM6_PELCU</name>